<dbReference type="SUPFAM" id="SSF48452">
    <property type="entry name" value="TPR-like"/>
    <property type="match status" value="1"/>
</dbReference>
<dbReference type="Gene3D" id="1.10.10.10">
    <property type="entry name" value="Winged helix-like DNA-binding domain superfamily/Winged helix DNA-binding domain"/>
    <property type="match status" value="1"/>
</dbReference>
<dbReference type="SMART" id="SM00028">
    <property type="entry name" value="TPR"/>
    <property type="match status" value="2"/>
</dbReference>
<dbReference type="SMART" id="SM00421">
    <property type="entry name" value="HTH_LUXR"/>
    <property type="match status" value="1"/>
</dbReference>
<evidence type="ECO:0000313" key="3">
    <source>
        <dbReference type="Proteomes" id="UP001500280"/>
    </source>
</evidence>
<organism evidence="2 3">
    <name type="scientific">Kribbella yunnanensis</name>
    <dbReference type="NCBI Taxonomy" id="190194"/>
    <lineage>
        <taxon>Bacteria</taxon>
        <taxon>Bacillati</taxon>
        <taxon>Actinomycetota</taxon>
        <taxon>Actinomycetes</taxon>
        <taxon>Propionibacteriales</taxon>
        <taxon>Kribbellaceae</taxon>
        <taxon>Kribbella</taxon>
    </lineage>
</organism>
<dbReference type="PROSITE" id="PS50043">
    <property type="entry name" value="HTH_LUXR_2"/>
    <property type="match status" value="1"/>
</dbReference>
<evidence type="ECO:0000259" key="1">
    <source>
        <dbReference type="PROSITE" id="PS50043"/>
    </source>
</evidence>
<dbReference type="InterPro" id="IPR058852">
    <property type="entry name" value="HTH_77"/>
</dbReference>
<dbReference type="EMBL" id="BAAANF010000001">
    <property type="protein sequence ID" value="GAA1663136.1"/>
    <property type="molecule type" value="Genomic_DNA"/>
</dbReference>
<comment type="caution">
    <text evidence="2">The sequence shown here is derived from an EMBL/GenBank/DDBJ whole genome shotgun (WGS) entry which is preliminary data.</text>
</comment>
<accession>A0ABP4RWD5</accession>
<sequence>MKRSFEFPGTGLDLEALVARQRDMAGLGLPGDPQAGGRGSSERIGPAAAAWAVGVHPPNQLVGRHEDRAALRQILQGAARLVTLTGPSGTGKTRLAQAVVGDVRAGFRDGAWPVELAALSEPSQLAATVTVACRAVFDNSFRTPDNLHDGLRDRELLLVLDNCEHVADGVADLLTSLLSYCRGLRVLTTSRQPLQIYGERLYPVRPLPLAPSLRAPLAELAASPAIALFVQRARAVAPDFALTDDNVGDVAEICRLVDGLPLAIELAATKLRLFGPPALLARLRDGIDILRLELTDVPLRQQSMRAAIHWGYQLLTQEERDLLIRLGVFAGEFSTAAMVAVVPAAQARGEELLESLLDKGMLSSSVGADGEPRFCQLHTMRAFCVERLRTAADEREVRDRHAEYVLRLVADAGRDLRSGRLTAYVRRLRSDLGDARAAYRHLCARGDADAALTLATGMWRFMFSQGHWSEGLQMLEETLRDGAVGRLNAEAFHAAGVLAMALGKYASAEVYQRRAIAAFHELGEVAGEAAALNCQGNLARVRGDLAEARRLCEQSLSLWQAVEAPRAAALVLIDLAMISMRRGDMSEIDEAISFALPLMDDDGDDWNARCVRALAGLMAFRRGDQQKAERICRSVAAEAVEMDAHPGTPFALEALGLVLAGRRRPPTDQSAVRLFAAAGSIRAETQSYACAEILTYVDRALQHLRQRLGTVAFENACIAGKTLPLPALLDEDAGLVAQPTWTHDTARTENGDVFHGTSLTAREREVVVLVANGLTNRQIANRLSIAEWTATNHVRHVMRKLAMPSRVHVAQWVTQRHLSQ</sequence>
<dbReference type="Proteomes" id="UP001500280">
    <property type="component" value="Unassembled WGS sequence"/>
</dbReference>
<dbReference type="InterPro" id="IPR027417">
    <property type="entry name" value="P-loop_NTPase"/>
</dbReference>
<dbReference type="InterPro" id="IPR000792">
    <property type="entry name" value="Tscrpt_reg_LuxR_C"/>
</dbReference>
<dbReference type="InterPro" id="IPR016032">
    <property type="entry name" value="Sig_transdc_resp-reg_C-effctor"/>
</dbReference>
<dbReference type="PRINTS" id="PR00364">
    <property type="entry name" value="DISEASERSIST"/>
</dbReference>
<dbReference type="SUPFAM" id="SSF52540">
    <property type="entry name" value="P-loop containing nucleoside triphosphate hydrolases"/>
    <property type="match status" value="1"/>
</dbReference>
<evidence type="ECO:0000313" key="2">
    <source>
        <dbReference type="EMBL" id="GAA1663136.1"/>
    </source>
</evidence>
<dbReference type="Pfam" id="PF00196">
    <property type="entry name" value="GerE"/>
    <property type="match status" value="1"/>
</dbReference>
<gene>
    <name evidence="2" type="ORF">GCM10009745_00960</name>
</gene>
<dbReference type="PANTHER" id="PTHR47691:SF3">
    <property type="entry name" value="HTH-TYPE TRANSCRIPTIONAL REGULATOR RV0890C-RELATED"/>
    <property type="match status" value="1"/>
</dbReference>
<protein>
    <submittedName>
        <fullName evidence="2">LuxR family transcriptional regulator</fullName>
    </submittedName>
</protein>
<keyword evidence="3" id="KW-1185">Reference proteome</keyword>
<dbReference type="CDD" id="cd06170">
    <property type="entry name" value="LuxR_C_like"/>
    <property type="match status" value="1"/>
</dbReference>
<dbReference type="InterPro" id="IPR036388">
    <property type="entry name" value="WH-like_DNA-bd_sf"/>
</dbReference>
<dbReference type="Pfam" id="PF25872">
    <property type="entry name" value="HTH_77"/>
    <property type="match status" value="1"/>
</dbReference>
<reference evidence="3" key="1">
    <citation type="journal article" date="2019" name="Int. J. Syst. Evol. Microbiol.">
        <title>The Global Catalogue of Microorganisms (GCM) 10K type strain sequencing project: providing services to taxonomists for standard genome sequencing and annotation.</title>
        <authorList>
            <consortium name="The Broad Institute Genomics Platform"/>
            <consortium name="The Broad Institute Genome Sequencing Center for Infectious Disease"/>
            <person name="Wu L."/>
            <person name="Ma J."/>
        </authorList>
    </citation>
    <scope>NUCLEOTIDE SEQUENCE [LARGE SCALE GENOMIC DNA]</scope>
    <source>
        <strain evidence="3">JCM 14307</strain>
    </source>
</reference>
<name>A0ABP4RWD5_9ACTN</name>
<dbReference type="PANTHER" id="PTHR47691">
    <property type="entry name" value="REGULATOR-RELATED"/>
    <property type="match status" value="1"/>
</dbReference>
<dbReference type="SUPFAM" id="SSF46894">
    <property type="entry name" value="C-terminal effector domain of the bipartite response regulators"/>
    <property type="match status" value="1"/>
</dbReference>
<feature type="domain" description="HTH luxR-type" evidence="1">
    <location>
        <begin position="752"/>
        <end position="817"/>
    </location>
</feature>
<dbReference type="Gene3D" id="3.40.50.300">
    <property type="entry name" value="P-loop containing nucleotide triphosphate hydrolases"/>
    <property type="match status" value="1"/>
</dbReference>
<proteinExistence type="predicted"/>
<dbReference type="Gene3D" id="1.25.40.10">
    <property type="entry name" value="Tetratricopeptide repeat domain"/>
    <property type="match status" value="1"/>
</dbReference>
<dbReference type="PRINTS" id="PR00038">
    <property type="entry name" value="HTHLUXR"/>
</dbReference>
<dbReference type="InterPro" id="IPR019734">
    <property type="entry name" value="TPR_rpt"/>
</dbReference>
<dbReference type="InterPro" id="IPR011990">
    <property type="entry name" value="TPR-like_helical_dom_sf"/>
</dbReference>